<dbReference type="SUPFAM" id="SSF51219">
    <property type="entry name" value="TRAP-like"/>
    <property type="match status" value="1"/>
</dbReference>
<gene>
    <name evidence="1" type="ORF">HGMM_F54B02C25</name>
</gene>
<dbReference type="PANTHER" id="PTHR43657">
    <property type="entry name" value="TRYPTOPHAN RNA-BINDING ATTENUATOR PROTEIN-LIKE PROTEIN"/>
    <property type="match status" value="1"/>
</dbReference>
<dbReference type="InterPro" id="IPR036983">
    <property type="entry name" value="AIM24_sf"/>
</dbReference>
<reference evidence="1" key="1">
    <citation type="journal article" date="2005" name="Environ. Microbiol.">
        <title>Genetic and functional properties of uncultivated thermophilic crenarchaeotes from a subsurface gold mine as revealed by analysis of genome fragments.</title>
        <authorList>
            <person name="Nunoura T."/>
            <person name="Hirayama H."/>
            <person name="Takami H."/>
            <person name="Oida H."/>
            <person name="Nishi S."/>
            <person name="Shimamura S."/>
            <person name="Suzuki Y."/>
            <person name="Inagaki F."/>
            <person name="Takai K."/>
            <person name="Nealson K.H."/>
            <person name="Horikoshi K."/>
        </authorList>
    </citation>
    <scope>NUCLEOTIDE SEQUENCE</scope>
</reference>
<dbReference type="InterPro" id="IPR016031">
    <property type="entry name" value="Trp_RNA-bd_attenuator-like_dom"/>
</dbReference>
<dbReference type="Gene3D" id="3.60.160.10">
    <property type="entry name" value="Mitochondrial biogenesis AIM24"/>
    <property type="match status" value="1"/>
</dbReference>
<protein>
    <submittedName>
        <fullName evidence="1">Hypothetical conserved protein</fullName>
    </submittedName>
</protein>
<dbReference type="EMBL" id="AP011792">
    <property type="protein sequence ID" value="BAL58060.1"/>
    <property type="molecule type" value="Genomic_DNA"/>
</dbReference>
<dbReference type="Pfam" id="PF01987">
    <property type="entry name" value="AIM24"/>
    <property type="match status" value="1"/>
</dbReference>
<sequence length="250" mass="26704">MNATPLNPPDLEIAQSGRGVTGMEYKIIGSILQAVILELDPGETVYSESGGMAWMSGNIRMQTATRGGLGGVFKRALSGESIFLVEFTSQGSKGFVAFASDFPGKIIPLHLTEGQEIICQKQAFLCAEKTVSLDIHFRRKLGVGLFGGEGFILQKLSGPGVAFVCLDGEIIEYNLGPGEVLKVDTGHIGMYEPSVSFDIEMVKGVTNLLFGGEGLFLAVLRGPGRVWLQSMPTQNLARAILPHLSKQGGD</sequence>
<proteinExistence type="predicted"/>
<reference evidence="1" key="2">
    <citation type="journal article" date="2012" name="PLoS ONE">
        <title>A Deeply Branching Thermophilic Bacterium with an Ancient Acetyl-CoA Pathway Dominates a Subsurface Ecosystem.</title>
        <authorList>
            <person name="Takami H."/>
            <person name="Noguchi H."/>
            <person name="Takaki Y."/>
            <person name="Uchiyama I."/>
            <person name="Toyoda A."/>
            <person name="Nishi S."/>
            <person name="Chee G.-J."/>
            <person name="Arai W."/>
            <person name="Nunoura T."/>
            <person name="Itoh T."/>
            <person name="Hattori M."/>
            <person name="Takai K."/>
        </authorList>
    </citation>
    <scope>NUCLEOTIDE SEQUENCE</scope>
</reference>
<organism evidence="1">
    <name type="scientific">uncultured Chloroflexota bacterium</name>
    <dbReference type="NCBI Taxonomy" id="166587"/>
    <lineage>
        <taxon>Bacteria</taxon>
        <taxon>Bacillati</taxon>
        <taxon>Chloroflexota</taxon>
        <taxon>environmental samples</taxon>
    </lineage>
</organism>
<dbReference type="PANTHER" id="PTHR43657:SF1">
    <property type="entry name" value="ALTERED INHERITANCE OF MITOCHONDRIA PROTEIN 24, MITOCHONDRIAL"/>
    <property type="match status" value="1"/>
</dbReference>
<accession>H5SPH4</accession>
<dbReference type="InterPro" id="IPR002838">
    <property type="entry name" value="AIM24"/>
</dbReference>
<dbReference type="AlphaFoldDB" id="H5SPH4"/>
<evidence type="ECO:0000313" key="1">
    <source>
        <dbReference type="EMBL" id="BAL58060.1"/>
    </source>
</evidence>
<dbReference type="NCBIfam" id="TIGR00266">
    <property type="entry name" value="TIGR00266 family protein"/>
    <property type="match status" value="1"/>
</dbReference>
<name>H5SPH4_9CHLR</name>